<sequence>MDPRVTVSSALLPAPPSYGFRGVVARTVIARILRGVPVTARLSTGEVYGAPLAERRPVLEVTRPQAFFARLGQSPMIGIGESYMAREWSVGEGTDLADALAPFAERLTDLIKPVFYNLRHTVLPRGLNPANTKEGAKKNIEAHYDLSNEMFQQFLDPTLSYSSALFDTLENPPTLADLEAAQLRKVDAILDSAGVTTGSRVLEIGTGWGTLAIRAAERGATVTTVTLSVEQAALAQERVDAAGVAERVEIAVRDYRDQAGEFDAVVSVEMIEAVGEEFWPEYFRKVDSLLAPGGKAVIQAILIAHDRLVATRNTYTWIHKYIFPGGMLPSTDAISQVTRRHTSLHVSNIRPMGLHYAHTLRLWREQFVQNWQSVQQLGFDDRFCRMWEFYLAYCEAGFRTGYLDVAQIRIER</sequence>
<proteinExistence type="predicted"/>
<dbReference type="KEGG" id="nps:KRR39_12485"/>
<keyword evidence="2" id="KW-0808">Transferase</keyword>
<dbReference type="Pfam" id="PF02353">
    <property type="entry name" value="CMAS"/>
    <property type="match status" value="1"/>
</dbReference>
<keyword evidence="5" id="KW-1185">Reference proteome</keyword>
<dbReference type="EMBL" id="CP077062">
    <property type="protein sequence ID" value="QWZ10554.1"/>
    <property type="molecule type" value="Genomic_DNA"/>
</dbReference>
<keyword evidence="3" id="KW-0949">S-adenosyl-L-methionine</keyword>
<dbReference type="InterPro" id="IPR003333">
    <property type="entry name" value="CMAS"/>
</dbReference>
<organism evidence="4 5">
    <name type="scientific">Nocardioides panacis</name>
    <dbReference type="NCBI Taxonomy" id="2849501"/>
    <lineage>
        <taxon>Bacteria</taxon>
        <taxon>Bacillati</taxon>
        <taxon>Actinomycetota</taxon>
        <taxon>Actinomycetes</taxon>
        <taxon>Propionibacteriales</taxon>
        <taxon>Nocardioidaceae</taxon>
        <taxon>Nocardioides</taxon>
    </lineage>
</organism>
<reference evidence="4" key="1">
    <citation type="submission" date="2021-06" db="EMBL/GenBank/DDBJ databases">
        <title>Complete genome sequence of Nocardioides sp. G188.</title>
        <authorList>
            <person name="Im W.-T."/>
        </authorList>
    </citation>
    <scope>NUCLEOTIDE SEQUENCE</scope>
    <source>
        <strain evidence="4">G188</strain>
    </source>
</reference>
<evidence type="ECO:0000256" key="1">
    <source>
        <dbReference type="ARBA" id="ARBA00022603"/>
    </source>
</evidence>
<dbReference type="CDD" id="cd02440">
    <property type="entry name" value="AdoMet_MTases"/>
    <property type="match status" value="1"/>
</dbReference>
<dbReference type="PANTHER" id="PTHR43667">
    <property type="entry name" value="CYCLOPROPANE-FATTY-ACYL-PHOSPHOLIPID SYNTHASE"/>
    <property type="match status" value="1"/>
</dbReference>
<evidence type="ECO:0000256" key="2">
    <source>
        <dbReference type="ARBA" id="ARBA00022679"/>
    </source>
</evidence>
<gene>
    <name evidence="4" type="ORF">KRR39_12485</name>
</gene>
<dbReference type="PANTHER" id="PTHR43667:SF2">
    <property type="entry name" value="FATTY ACID C-METHYL TRANSFERASE"/>
    <property type="match status" value="1"/>
</dbReference>
<dbReference type="PIRSF" id="PIRSF003085">
    <property type="entry name" value="CMAS"/>
    <property type="match status" value="1"/>
</dbReference>
<keyword evidence="1" id="KW-0489">Methyltransferase</keyword>
<evidence type="ECO:0000313" key="5">
    <source>
        <dbReference type="Proteomes" id="UP000683575"/>
    </source>
</evidence>
<evidence type="ECO:0000313" key="4">
    <source>
        <dbReference type="EMBL" id="QWZ10554.1"/>
    </source>
</evidence>
<dbReference type="Proteomes" id="UP000683575">
    <property type="component" value="Chromosome"/>
</dbReference>
<name>A0A975T453_9ACTN</name>
<dbReference type="AlphaFoldDB" id="A0A975T453"/>
<dbReference type="InterPro" id="IPR050723">
    <property type="entry name" value="CFA/CMAS"/>
</dbReference>
<accession>A0A975T453</accession>
<evidence type="ECO:0000256" key="3">
    <source>
        <dbReference type="ARBA" id="ARBA00022691"/>
    </source>
</evidence>
<protein>
    <submittedName>
        <fullName evidence="4">Cyclopropane-fatty-acyl-phospholipid synthase family protein</fullName>
    </submittedName>
</protein>